<feature type="region of interest" description="Disordered" evidence="1">
    <location>
        <begin position="23"/>
        <end position="74"/>
    </location>
</feature>
<dbReference type="EMBL" id="FNXT01001198">
    <property type="protein sequence ID" value="SZX73825.1"/>
    <property type="molecule type" value="Genomic_DNA"/>
</dbReference>
<keyword evidence="4" id="KW-1185">Reference proteome</keyword>
<dbReference type="EMBL" id="FNXT01000813">
    <property type="protein sequence ID" value="SZX67818.1"/>
    <property type="molecule type" value="Genomic_DNA"/>
</dbReference>
<sequence length="118" mass="11726">MESTDTAAAAASTAAPLMDPVPAAAASAAPEATGIPADPTTASMLRSAATPLRASATAADDEASELNPAAAASAMASVQQPRASIAFIWKYAAKPNKCRDVCARYGRPINGGVSSHAL</sequence>
<evidence type="ECO:0000313" key="2">
    <source>
        <dbReference type="EMBL" id="SZX67818.1"/>
    </source>
</evidence>
<accession>A0A383VQL7</accession>
<evidence type="ECO:0000313" key="4">
    <source>
        <dbReference type="Proteomes" id="UP000256970"/>
    </source>
</evidence>
<feature type="compositionally biased region" description="Low complexity" evidence="1">
    <location>
        <begin position="23"/>
        <end position="37"/>
    </location>
</feature>
<name>A0A383VQL7_TETOB</name>
<organism evidence="2 4">
    <name type="scientific">Tetradesmus obliquus</name>
    <name type="common">Green alga</name>
    <name type="synonym">Acutodesmus obliquus</name>
    <dbReference type="NCBI Taxonomy" id="3088"/>
    <lineage>
        <taxon>Eukaryota</taxon>
        <taxon>Viridiplantae</taxon>
        <taxon>Chlorophyta</taxon>
        <taxon>core chlorophytes</taxon>
        <taxon>Chlorophyceae</taxon>
        <taxon>CS clade</taxon>
        <taxon>Sphaeropleales</taxon>
        <taxon>Scenedesmaceae</taxon>
        <taxon>Tetradesmus</taxon>
    </lineage>
</organism>
<dbReference type="AlphaFoldDB" id="A0A383VQL7"/>
<proteinExistence type="predicted"/>
<protein>
    <submittedName>
        <fullName evidence="2">Uncharacterized protein</fullName>
    </submittedName>
</protein>
<evidence type="ECO:0000256" key="1">
    <source>
        <dbReference type="SAM" id="MobiDB-lite"/>
    </source>
</evidence>
<gene>
    <name evidence="3" type="ORF">BQ4739_LOCUS14073</name>
    <name evidence="2" type="ORF">BQ4739_LOCUS8171</name>
</gene>
<dbReference type="Proteomes" id="UP000256970">
    <property type="component" value="Unassembled WGS sequence"/>
</dbReference>
<evidence type="ECO:0000313" key="3">
    <source>
        <dbReference type="EMBL" id="SZX73825.1"/>
    </source>
</evidence>
<feature type="compositionally biased region" description="Low complexity" evidence="1">
    <location>
        <begin position="45"/>
        <end position="58"/>
    </location>
</feature>
<reference evidence="2 4" key="1">
    <citation type="submission" date="2016-10" db="EMBL/GenBank/DDBJ databases">
        <authorList>
            <person name="Cai Z."/>
        </authorList>
    </citation>
    <scope>NUCLEOTIDE SEQUENCE [LARGE SCALE GENOMIC DNA]</scope>
</reference>